<protein>
    <recommendedName>
        <fullName evidence="1">Glycosyltransferase 2-like domain-containing protein</fullName>
    </recommendedName>
</protein>
<dbReference type="InterPro" id="IPR001173">
    <property type="entry name" value="Glyco_trans_2-like"/>
</dbReference>
<dbReference type="EMBL" id="LAZR01062329">
    <property type="protein sequence ID" value="KKK61751.1"/>
    <property type="molecule type" value="Genomic_DNA"/>
</dbReference>
<sequence length="140" mass="15440">MKISLILTVNNRTPEVSKAVADSLRLEGNQPDELIVVLDRPTPEAENGAINAYGKLPIDHSEVFNTKFVHVPGDPGWKGPARAWNHGFRTATGDYLYLISSEVVQDAGNLRKAREYCENHPNMALFGACHNSKLTQEVQG</sequence>
<accession>A0A0F8ZPC1</accession>
<evidence type="ECO:0000313" key="2">
    <source>
        <dbReference type="EMBL" id="KKK61751.1"/>
    </source>
</evidence>
<feature type="non-terminal residue" evidence="2">
    <location>
        <position position="140"/>
    </location>
</feature>
<evidence type="ECO:0000259" key="1">
    <source>
        <dbReference type="Pfam" id="PF00535"/>
    </source>
</evidence>
<dbReference type="InterPro" id="IPR029044">
    <property type="entry name" value="Nucleotide-diphossugar_trans"/>
</dbReference>
<dbReference type="SUPFAM" id="SSF53448">
    <property type="entry name" value="Nucleotide-diphospho-sugar transferases"/>
    <property type="match status" value="1"/>
</dbReference>
<dbReference type="Pfam" id="PF00535">
    <property type="entry name" value="Glycos_transf_2"/>
    <property type="match status" value="1"/>
</dbReference>
<gene>
    <name evidence="2" type="ORF">LCGC14_3011220</name>
</gene>
<dbReference type="CDD" id="cd00761">
    <property type="entry name" value="Glyco_tranf_GTA_type"/>
    <property type="match status" value="1"/>
</dbReference>
<name>A0A0F8ZPC1_9ZZZZ</name>
<feature type="domain" description="Glycosyltransferase 2-like" evidence="1">
    <location>
        <begin position="4"/>
        <end position="125"/>
    </location>
</feature>
<comment type="caution">
    <text evidence="2">The sequence shown here is derived from an EMBL/GenBank/DDBJ whole genome shotgun (WGS) entry which is preliminary data.</text>
</comment>
<proteinExistence type="predicted"/>
<dbReference type="Gene3D" id="3.90.550.10">
    <property type="entry name" value="Spore Coat Polysaccharide Biosynthesis Protein SpsA, Chain A"/>
    <property type="match status" value="1"/>
</dbReference>
<reference evidence="2" key="1">
    <citation type="journal article" date="2015" name="Nature">
        <title>Complex archaea that bridge the gap between prokaryotes and eukaryotes.</title>
        <authorList>
            <person name="Spang A."/>
            <person name="Saw J.H."/>
            <person name="Jorgensen S.L."/>
            <person name="Zaremba-Niedzwiedzka K."/>
            <person name="Martijn J."/>
            <person name="Lind A.E."/>
            <person name="van Eijk R."/>
            <person name="Schleper C."/>
            <person name="Guy L."/>
            <person name="Ettema T.J."/>
        </authorList>
    </citation>
    <scope>NUCLEOTIDE SEQUENCE</scope>
</reference>
<organism evidence="2">
    <name type="scientific">marine sediment metagenome</name>
    <dbReference type="NCBI Taxonomy" id="412755"/>
    <lineage>
        <taxon>unclassified sequences</taxon>
        <taxon>metagenomes</taxon>
        <taxon>ecological metagenomes</taxon>
    </lineage>
</organism>
<dbReference type="AlphaFoldDB" id="A0A0F8ZPC1"/>